<evidence type="ECO:0000256" key="1">
    <source>
        <dbReference type="SAM" id="MobiDB-lite"/>
    </source>
</evidence>
<evidence type="ECO:0000313" key="2">
    <source>
        <dbReference type="EMBL" id="MDY2587469.1"/>
    </source>
</evidence>
<evidence type="ECO:0008006" key="4">
    <source>
        <dbReference type="Google" id="ProtNLM"/>
    </source>
</evidence>
<dbReference type="Proteomes" id="UP001285855">
    <property type="component" value="Unassembled WGS sequence"/>
</dbReference>
<gene>
    <name evidence="2" type="ORF">SNF14_08980</name>
</gene>
<protein>
    <recommendedName>
        <fullName evidence="4">Secreted protein</fullName>
    </recommendedName>
</protein>
<dbReference type="EMBL" id="JAXDAE010000008">
    <property type="protein sequence ID" value="MDY2587469.1"/>
    <property type="molecule type" value="Genomic_DNA"/>
</dbReference>
<evidence type="ECO:0000313" key="3">
    <source>
        <dbReference type="Proteomes" id="UP001285855"/>
    </source>
</evidence>
<keyword evidence="3" id="KW-1185">Reference proteome</keyword>
<sequence length="257" mass="29895">MMKIRLIVLMLFLSIGLTAKGQKNINNYKYVVIPLKYEFLGDKDQYRLNTLTRYLFKQKGFEALFDEEEFPTELDNNRCEALYANVEKVKSGLFSTKLEITLKDCFGKEVYRTETGTSREKEYKNAYSEALRNAFSSIEFMDYTYEALETKDEEKTLTLDNTEVKDDPETKEAELKSTTENTETQSKDSTLYAQEQPYGYQVVDATPIVIMQLLSTSAQNVFIVKDKNAIVYKEDGFWYYSENNGELKTPKKLDIKF</sequence>
<organism evidence="2 3">
    <name type="scientific">Winogradskyella aquimaris</name>
    <dbReference type="NCBI Taxonomy" id="864074"/>
    <lineage>
        <taxon>Bacteria</taxon>
        <taxon>Pseudomonadati</taxon>
        <taxon>Bacteroidota</taxon>
        <taxon>Flavobacteriia</taxon>
        <taxon>Flavobacteriales</taxon>
        <taxon>Flavobacteriaceae</taxon>
        <taxon>Winogradskyella</taxon>
    </lineage>
</organism>
<feature type="compositionally biased region" description="Basic and acidic residues" evidence="1">
    <location>
        <begin position="154"/>
        <end position="177"/>
    </location>
</feature>
<comment type="caution">
    <text evidence="2">The sequence shown here is derived from an EMBL/GenBank/DDBJ whole genome shotgun (WGS) entry which is preliminary data.</text>
</comment>
<dbReference type="RefSeq" id="WP_320555837.1">
    <property type="nucleotide sequence ID" value="NZ_JAXDAE010000008.1"/>
</dbReference>
<feature type="compositionally biased region" description="Polar residues" evidence="1">
    <location>
        <begin position="178"/>
        <end position="190"/>
    </location>
</feature>
<name>A0ABU5EM30_9FLAO</name>
<feature type="region of interest" description="Disordered" evidence="1">
    <location>
        <begin position="154"/>
        <end position="190"/>
    </location>
</feature>
<accession>A0ABU5EM30</accession>
<proteinExistence type="predicted"/>
<reference evidence="2 3" key="1">
    <citation type="submission" date="2023-11" db="EMBL/GenBank/DDBJ databases">
        <title>Winogradskyella pelagius sp. nov., isolated from coastal sediment.</title>
        <authorList>
            <person name="Li F."/>
        </authorList>
    </citation>
    <scope>NUCLEOTIDE SEQUENCE [LARGE SCALE GENOMIC DNA]</scope>
    <source>
        <strain evidence="2 3">KCTC 23502</strain>
    </source>
</reference>